<dbReference type="Pfam" id="PF13091">
    <property type="entry name" value="PLDc_2"/>
    <property type="match status" value="1"/>
</dbReference>
<dbReference type="Gene3D" id="3.40.50.10810">
    <property type="entry name" value="Tandem AAA-ATPase domain"/>
    <property type="match status" value="1"/>
</dbReference>
<dbReference type="Pfam" id="PF00271">
    <property type="entry name" value="Helicase_C"/>
    <property type="match status" value="1"/>
</dbReference>
<dbReference type="Gene3D" id="3.40.50.300">
    <property type="entry name" value="P-loop containing nucleotide triphosphate hydrolases"/>
    <property type="match status" value="1"/>
</dbReference>
<dbReference type="InterPro" id="IPR027417">
    <property type="entry name" value="P-loop_NTPase"/>
</dbReference>
<dbReference type="PANTHER" id="PTHR45766">
    <property type="entry name" value="DNA ANNEALING HELICASE AND ENDONUCLEASE ZRANB3 FAMILY MEMBER"/>
    <property type="match status" value="1"/>
</dbReference>
<name>A0ABY7WSR0_9LACO</name>
<dbReference type="SUPFAM" id="SSF52540">
    <property type="entry name" value="P-loop containing nucleoside triphosphate hydrolases"/>
    <property type="match status" value="2"/>
</dbReference>
<evidence type="ECO:0000313" key="5">
    <source>
        <dbReference type="EMBL" id="WDF83202.1"/>
    </source>
</evidence>
<dbReference type="InterPro" id="IPR038718">
    <property type="entry name" value="SNF2-like_sf"/>
</dbReference>
<sequence length="1147" mass="130384">MSEIKDLYTKRVIDNRNIKMVDAIKELLGKADVHSLDVAVGYFYLSGLLLIKDEFIRFMTEQQGHFSILMGNETNHATQQLLAAKDANENYFEQLPEIINQDTMTVSDTDFLRQVGQWINQRRIEVKVYTGEANYFHAKSYLFCQSAEGFDGYALVGSSNFSRNGLEGNTELNVMSRDTFPVLKEWFDTIWQSDEVEPYDEKLIAAIEQKVPMLANERSYQTVTETYHDYATLFGVPYADLDANLPWVKMLYPHQQSGVVEISDKLNTFGTAVLSDGVGLGKTRTTAGIIRQSLDQGTIHQVLLIADSKLATQWVEEMATVGVHQNCFQQMTRQRFTLLKKPELDLLAKQYDMIVIDEAHLGFKSRKAKAYAHLQYVFETSGEKIKGLLLTATPWNNSREDVLNLGSLFLSVDRIPSDRKYRDIFQFGNTGKAIRELANDNEAFNQFWDDLFLQRTRKTYGGKSVEYAEREFPAIEIPYEPRKNQLFGENFERIAGLNFAYMDPMRYVGDSRNQVGVDRLKMILLKRADSSWRAYHDSLTSIVNKLEKLASQLDGIQHSTKQAPYLRTFLANAYKLDDYNEQKLGGLREAFYGQDPDEGLDDAESNDLLPSEERSNQQKRRYFNKISAQVQSVNERTAKRAVAKMAQDTVQDLTILKPLLQDLETAYANRDEKLEGVKQNLLEELSQGRKVIVISSFKTTTEYYFTQLKRMPEFNEDKIGLVTGGDAANFIGGQEVSRKEILDRFSPRSKNRVDLIDSPEEINLLIGTDTISTGQNLQDAQVIMNLDLPYNPMILEQRIGRIDRPRDVSKTKSIYVYTFPVYQTIDAELKMSERLGKKMEGVMEDTQFDNAVLPNAEYMNFLKQAKAAKGNAVKKMLDDTVQKTVVKAGLSSEKHSEQYQAANRRMYDAKVEPIVRTKEPVIPKVSFASGAMHGVAVLQLTFNDVNQASLARKNIVVDLTNVDNDSVTNGEQQLHDALNTGIDGTSQLNENTAKLSVSKLDAVFRQVLEREVAKYNQAMRQSEGAIGALKDRVAEQTAKAIEESVRNASNRTMIMNKIQEAGLTPKIVGKLTQNIRTIDQDSPLYDDVVEISHDVNLFWLNFGYYADQFDLENIELTGKRQLSRMDVRLADGEQSKYELLLANVRIY</sequence>
<dbReference type="EMBL" id="CP117884">
    <property type="protein sequence ID" value="WDF83202.1"/>
    <property type="molecule type" value="Genomic_DNA"/>
</dbReference>
<feature type="domain" description="Helicase C-terminal" evidence="4">
    <location>
        <begin position="676"/>
        <end position="859"/>
    </location>
</feature>
<dbReference type="Pfam" id="PF04851">
    <property type="entry name" value="ResIII"/>
    <property type="match status" value="1"/>
</dbReference>
<dbReference type="PANTHER" id="PTHR45766:SF6">
    <property type="entry name" value="SWI_SNF-RELATED MATRIX-ASSOCIATED ACTIN-DEPENDENT REGULATOR OF CHROMATIN SUBFAMILY A-LIKE PROTEIN 1"/>
    <property type="match status" value="1"/>
</dbReference>
<dbReference type="RefSeq" id="WP_274261199.1">
    <property type="nucleotide sequence ID" value="NZ_CP117884.1"/>
</dbReference>
<gene>
    <name evidence="5" type="ORF">PQ472_02900</name>
</gene>
<evidence type="ECO:0000256" key="1">
    <source>
        <dbReference type="ARBA" id="ARBA00022801"/>
    </source>
</evidence>
<reference evidence="5 6" key="1">
    <citation type="submission" date="2023-02" db="EMBL/GenBank/DDBJ databases">
        <title>Genome sequence of Lacticaseibacillus sp. KACC 23028.</title>
        <authorList>
            <person name="Kim S."/>
            <person name="Heo J."/>
            <person name="Kwon S.-W."/>
        </authorList>
    </citation>
    <scope>NUCLEOTIDE SEQUENCE [LARGE SCALE GENOMIC DNA]</scope>
    <source>
        <strain evidence="5 6">KACC 23028</strain>
    </source>
</reference>
<dbReference type="CDD" id="cd09178">
    <property type="entry name" value="PLDc_N_Snf2_like"/>
    <property type="match status" value="1"/>
</dbReference>
<proteinExistence type="predicted"/>
<dbReference type="Gene3D" id="3.30.870.10">
    <property type="entry name" value="Endonuclease Chain A"/>
    <property type="match status" value="1"/>
</dbReference>
<dbReference type="PROSITE" id="PS51192">
    <property type="entry name" value="HELICASE_ATP_BIND_1"/>
    <property type="match status" value="1"/>
</dbReference>
<feature type="compositionally biased region" description="Acidic residues" evidence="2">
    <location>
        <begin position="595"/>
        <end position="605"/>
    </location>
</feature>
<feature type="region of interest" description="Disordered" evidence="2">
    <location>
        <begin position="595"/>
        <end position="617"/>
    </location>
</feature>
<evidence type="ECO:0000256" key="2">
    <source>
        <dbReference type="SAM" id="MobiDB-lite"/>
    </source>
</evidence>
<dbReference type="InterPro" id="IPR014001">
    <property type="entry name" value="Helicase_ATP-bd"/>
</dbReference>
<dbReference type="CDD" id="cd18793">
    <property type="entry name" value="SF2_C_SNF"/>
    <property type="match status" value="1"/>
</dbReference>
<dbReference type="InterPro" id="IPR001650">
    <property type="entry name" value="Helicase_C-like"/>
</dbReference>
<keyword evidence="1" id="KW-0378">Hydrolase</keyword>
<protein>
    <submittedName>
        <fullName evidence="5">Phospholipase D-like domain-containing protein</fullName>
    </submittedName>
</protein>
<dbReference type="InterPro" id="IPR049730">
    <property type="entry name" value="SNF2/RAD54-like_C"/>
</dbReference>
<accession>A0ABY7WSR0</accession>
<organism evidence="5 6">
    <name type="scientific">Lacticaseibacillus pabuli</name>
    <dbReference type="NCBI Taxonomy" id="3025672"/>
    <lineage>
        <taxon>Bacteria</taxon>
        <taxon>Bacillati</taxon>
        <taxon>Bacillota</taxon>
        <taxon>Bacilli</taxon>
        <taxon>Lactobacillales</taxon>
        <taxon>Lactobacillaceae</taxon>
        <taxon>Lacticaseibacillus</taxon>
    </lineage>
</organism>
<feature type="domain" description="Helicase ATP-binding" evidence="3">
    <location>
        <begin position="263"/>
        <end position="412"/>
    </location>
</feature>
<keyword evidence="6" id="KW-1185">Reference proteome</keyword>
<dbReference type="InterPro" id="IPR025202">
    <property type="entry name" value="PLD-like_dom"/>
</dbReference>
<dbReference type="Proteomes" id="UP001220377">
    <property type="component" value="Chromosome"/>
</dbReference>
<evidence type="ECO:0000259" key="3">
    <source>
        <dbReference type="PROSITE" id="PS51192"/>
    </source>
</evidence>
<evidence type="ECO:0000313" key="6">
    <source>
        <dbReference type="Proteomes" id="UP001220377"/>
    </source>
</evidence>
<dbReference type="PROSITE" id="PS51194">
    <property type="entry name" value="HELICASE_CTER"/>
    <property type="match status" value="1"/>
</dbReference>
<dbReference type="SUPFAM" id="SSF56024">
    <property type="entry name" value="Phospholipase D/nuclease"/>
    <property type="match status" value="1"/>
</dbReference>
<dbReference type="SMART" id="SM00490">
    <property type="entry name" value="HELICc"/>
    <property type="match status" value="1"/>
</dbReference>
<evidence type="ECO:0000259" key="4">
    <source>
        <dbReference type="PROSITE" id="PS51194"/>
    </source>
</evidence>
<dbReference type="InterPro" id="IPR006935">
    <property type="entry name" value="Helicase/UvrB_N"/>
</dbReference>
<dbReference type="SMART" id="SM00487">
    <property type="entry name" value="DEXDc"/>
    <property type="match status" value="1"/>
</dbReference>